<dbReference type="PANTHER" id="PTHR43085">
    <property type="entry name" value="HEXOKINASE FAMILY MEMBER"/>
    <property type="match status" value="1"/>
</dbReference>
<dbReference type="GeneID" id="96294731"/>
<dbReference type="PRINTS" id="PR00990">
    <property type="entry name" value="RIBOKINASE"/>
</dbReference>
<evidence type="ECO:0000313" key="8">
    <source>
        <dbReference type="EMBL" id="GGY64187.1"/>
    </source>
</evidence>
<dbReference type="RefSeq" id="WP_190029140.1">
    <property type="nucleotide sequence ID" value="NZ_BMUU01000017.1"/>
</dbReference>
<reference evidence="9" key="1">
    <citation type="journal article" date="2019" name="Int. J. Syst. Evol. Microbiol.">
        <title>The Global Catalogue of Microorganisms (GCM) 10K type strain sequencing project: providing services to taxonomists for standard genome sequencing and annotation.</title>
        <authorList>
            <consortium name="The Broad Institute Genomics Platform"/>
            <consortium name="The Broad Institute Genome Sequencing Center for Infectious Disease"/>
            <person name="Wu L."/>
            <person name="Ma J."/>
        </authorList>
    </citation>
    <scope>NUCLEOTIDE SEQUENCE [LARGE SCALE GENOMIC DNA]</scope>
    <source>
        <strain evidence="9">JCM 4594</strain>
    </source>
</reference>
<proteinExistence type="inferred from homology"/>
<evidence type="ECO:0000256" key="4">
    <source>
        <dbReference type="ARBA" id="ARBA00022777"/>
    </source>
</evidence>
<feature type="domain" description="Carbohydrate kinase PfkB" evidence="7">
    <location>
        <begin position="27"/>
        <end position="318"/>
    </location>
</feature>
<dbReference type="InterPro" id="IPR050306">
    <property type="entry name" value="PfkB_Carbo_kinase"/>
</dbReference>
<keyword evidence="5" id="KW-0067">ATP-binding</keyword>
<dbReference type="PANTHER" id="PTHR43085:SF1">
    <property type="entry name" value="PSEUDOURIDINE KINASE-RELATED"/>
    <property type="match status" value="1"/>
</dbReference>
<dbReference type="SUPFAM" id="SSF53613">
    <property type="entry name" value="Ribokinase-like"/>
    <property type="match status" value="1"/>
</dbReference>
<comment type="similarity">
    <text evidence="1 6">Belongs to the carbohydrate kinase PfkB family.</text>
</comment>
<name>A0ABQ3APX8_9ACTN</name>
<gene>
    <name evidence="8" type="ORF">GCM10010326_68610</name>
</gene>
<keyword evidence="2 6" id="KW-0808">Transferase</keyword>
<dbReference type="Gene3D" id="3.40.1190.20">
    <property type="match status" value="1"/>
</dbReference>
<evidence type="ECO:0000256" key="6">
    <source>
        <dbReference type="RuleBase" id="RU003704"/>
    </source>
</evidence>
<evidence type="ECO:0000256" key="3">
    <source>
        <dbReference type="ARBA" id="ARBA00022741"/>
    </source>
</evidence>
<accession>A0ABQ3APX8</accession>
<keyword evidence="3" id="KW-0547">Nucleotide-binding</keyword>
<dbReference type="CDD" id="cd01167">
    <property type="entry name" value="bac_FRK"/>
    <property type="match status" value="1"/>
</dbReference>
<dbReference type="PROSITE" id="PS00584">
    <property type="entry name" value="PFKB_KINASES_2"/>
    <property type="match status" value="1"/>
</dbReference>
<keyword evidence="4 6" id="KW-0418">Kinase</keyword>
<dbReference type="Pfam" id="PF00294">
    <property type="entry name" value="PfkB"/>
    <property type="match status" value="1"/>
</dbReference>
<evidence type="ECO:0000256" key="1">
    <source>
        <dbReference type="ARBA" id="ARBA00010688"/>
    </source>
</evidence>
<organism evidence="8 9">
    <name type="scientific">Streptomyces xanthochromogenes</name>
    <dbReference type="NCBI Taxonomy" id="67384"/>
    <lineage>
        <taxon>Bacteria</taxon>
        <taxon>Bacillati</taxon>
        <taxon>Actinomycetota</taxon>
        <taxon>Actinomycetes</taxon>
        <taxon>Kitasatosporales</taxon>
        <taxon>Streptomycetaceae</taxon>
        <taxon>Streptomyces</taxon>
    </lineage>
</organism>
<evidence type="ECO:0000259" key="7">
    <source>
        <dbReference type="Pfam" id="PF00294"/>
    </source>
</evidence>
<dbReference type="InterPro" id="IPR011611">
    <property type="entry name" value="PfkB_dom"/>
</dbReference>
<evidence type="ECO:0000313" key="9">
    <source>
        <dbReference type="Proteomes" id="UP000600946"/>
    </source>
</evidence>
<evidence type="ECO:0000256" key="2">
    <source>
        <dbReference type="ARBA" id="ARBA00022679"/>
    </source>
</evidence>
<keyword evidence="9" id="KW-1185">Reference proteome</keyword>
<sequence length="325" mass="33141">MTPEAFAGVLVIGEALTDVLVLPDGGEVARPGGSPANVALGLGRLGRRAWLGTHIGDDSLGKEVHARLADSGVRLTEGSVQDGATSSATARLDRAGSATYAFDIRWAPARSAVLPALAGMPSHLHTGSIAASLAPGADLVLAAVREAHGSATISYDPNLRPALLSGPEVERPRIENLVSLSDVVKASEEDLAWLYPTRAPEDVAREWATAGPALVVLTLGADGAHAYWRGGDMAVPGRRVEVVDTVGAGDAFMAGLLSGLMTRGLLAEGPGPAPGKQARQTLHRATATPGATPELASALDLAAHVAALTCTREGADPPTLAELGI</sequence>
<dbReference type="EMBL" id="BMUU01000017">
    <property type="protein sequence ID" value="GGY64187.1"/>
    <property type="molecule type" value="Genomic_DNA"/>
</dbReference>
<evidence type="ECO:0000256" key="5">
    <source>
        <dbReference type="ARBA" id="ARBA00022840"/>
    </source>
</evidence>
<dbReference type="Proteomes" id="UP000600946">
    <property type="component" value="Unassembled WGS sequence"/>
</dbReference>
<dbReference type="PROSITE" id="PS00583">
    <property type="entry name" value="PFKB_KINASES_1"/>
    <property type="match status" value="1"/>
</dbReference>
<dbReference type="InterPro" id="IPR002139">
    <property type="entry name" value="Ribo/fructo_kinase"/>
</dbReference>
<dbReference type="InterPro" id="IPR002173">
    <property type="entry name" value="Carboh/pur_kinase_PfkB_CS"/>
</dbReference>
<dbReference type="InterPro" id="IPR029056">
    <property type="entry name" value="Ribokinase-like"/>
</dbReference>
<protein>
    <submittedName>
        <fullName evidence="8">Ribokinase</fullName>
    </submittedName>
</protein>
<comment type="caution">
    <text evidence="8">The sequence shown here is derived from an EMBL/GenBank/DDBJ whole genome shotgun (WGS) entry which is preliminary data.</text>
</comment>